<evidence type="ECO:0000313" key="2">
    <source>
        <dbReference type="EMBL" id="KAL1282626.1"/>
    </source>
</evidence>
<sequence>MQTCLGCLYLATKEESRKHEKSKSMQQKEARSNRTRSPGTASSHISQLHYRGNEELLCAGNRKRLGQIGRGLEAKNQGQRCRHKNYQRFSTTDSATITEARGKIVILLGEDLSQDWHPFPYFLSH</sequence>
<evidence type="ECO:0000256" key="1">
    <source>
        <dbReference type="SAM" id="MobiDB-lite"/>
    </source>
</evidence>
<dbReference type="Proteomes" id="UP001558613">
    <property type="component" value="Unassembled WGS sequence"/>
</dbReference>
<gene>
    <name evidence="2" type="ORF">QQF64_001429</name>
</gene>
<feature type="compositionally biased region" description="Basic and acidic residues" evidence="1">
    <location>
        <begin position="14"/>
        <end position="32"/>
    </location>
</feature>
<comment type="caution">
    <text evidence="2">The sequence shown here is derived from an EMBL/GenBank/DDBJ whole genome shotgun (WGS) entry which is preliminary data.</text>
</comment>
<reference evidence="2 3" key="1">
    <citation type="submission" date="2023-09" db="EMBL/GenBank/DDBJ databases">
        <authorList>
            <person name="Wang M."/>
        </authorList>
    </citation>
    <scope>NUCLEOTIDE SEQUENCE [LARGE SCALE GENOMIC DNA]</scope>
    <source>
        <strain evidence="2">GT-2023</strain>
        <tissue evidence="2">Liver</tissue>
    </source>
</reference>
<evidence type="ECO:0000313" key="3">
    <source>
        <dbReference type="Proteomes" id="UP001558613"/>
    </source>
</evidence>
<proteinExistence type="predicted"/>
<protein>
    <submittedName>
        <fullName evidence="2">Uncharacterized protein</fullName>
    </submittedName>
</protein>
<organism evidence="2 3">
    <name type="scientific">Cirrhinus molitorella</name>
    <name type="common">mud carp</name>
    <dbReference type="NCBI Taxonomy" id="172907"/>
    <lineage>
        <taxon>Eukaryota</taxon>
        <taxon>Metazoa</taxon>
        <taxon>Chordata</taxon>
        <taxon>Craniata</taxon>
        <taxon>Vertebrata</taxon>
        <taxon>Euteleostomi</taxon>
        <taxon>Actinopterygii</taxon>
        <taxon>Neopterygii</taxon>
        <taxon>Teleostei</taxon>
        <taxon>Ostariophysi</taxon>
        <taxon>Cypriniformes</taxon>
        <taxon>Cyprinidae</taxon>
        <taxon>Labeoninae</taxon>
        <taxon>Labeonini</taxon>
        <taxon>Cirrhinus</taxon>
    </lineage>
</organism>
<dbReference type="EMBL" id="JAYMGO010000001">
    <property type="protein sequence ID" value="KAL1282626.1"/>
    <property type="molecule type" value="Genomic_DNA"/>
</dbReference>
<accession>A0ABR3P099</accession>
<keyword evidence="3" id="KW-1185">Reference proteome</keyword>
<feature type="region of interest" description="Disordered" evidence="1">
    <location>
        <begin position="14"/>
        <end position="48"/>
    </location>
</feature>
<name>A0ABR3P099_9TELE</name>
<feature type="compositionally biased region" description="Polar residues" evidence="1">
    <location>
        <begin position="35"/>
        <end position="46"/>
    </location>
</feature>